<dbReference type="GO" id="GO:0022857">
    <property type="term" value="F:transmembrane transporter activity"/>
    <property type="evidence" value="ECO:0007669"/>
    <property type="project" value="InterPro"/>
</dbReference>
<feature type="domain" description="Major facilitator superfamily (MFS) profile" evidence="8">
    <location>
        <begin position="50"/>
        <end position="516"/>
    </location>
</feature>
<gene>
    <name evidence="9" type="ORF">B0J13DRAFT_523382</name>
</gene>
<proteinExistence type="predicted"/>
<organism evidence="9 10">
    <name type="scientific">Dactylonectria estremocensis</name>
    <dbReference type="NCBI Taxonomy" id="1079267"/>
    <lineage>
        <taxon>Eukaryota</taxon>
        <taxon>Fungi</taxon>
        <taxon>Dikarya</taxon>
        <taxon>Ascomycota</taxon>
        <taxon>Pezizomycotina</taxon>
        <taxon>Sordariomycetes</taxon>
        <taxon>Hypocreomycetidae</taxon>
        <taxon>Hypocreales</taxon>
        <taxon>Nectriaceae</taxon>
        <taxon>Dactylonectria</taxon>
    </lineage>
</organism>
<evidence type="ECO:0000259" key="8">
    <source>
        <dbReference type="PROSITE" id="PS50850"/>
    </source>
</evidence>
<dbReference type="EMBL" id="JAGMUU010000006">
    <property type="protein sequence ID" value="KAH7150319.1"/>
    <property type="molecule type" value="Genomic_DNA"/>
</dbReference>
<feature type="transmembrane region" description="Helical" evidence="7">
    <location>
        <begin position="316"/>
        <end position="336"/>
    </location>
</feature>
<keyword evidence="5" id="KW-0325">Glycoprotein</keyword>
<feature type="transmembrane region" description="Helical" evidence="7">
    <location>
        <begin position="174"/>
        <end position="200"/>
    </location>
</feature>
<keyword evidence="3 7" id="KW-1133">Transmembrane helix</keyword>
<protein>
    <submittedName>
        <fullName evidence="9">Integral membrane protein</fullName>
    </submittedName>
</protein>
<feature type="transmembrane region" description="Helical" evidence="7">
    <location>
        <begin position="446"/>
        <end position="473"/>
    </location>
</feature>
<keyword evidence="2 7" id="KW-0812">Transmembrane</keyword>
<keyword evidence="4 7" id="KW-0472">Membrane</keyword>
<feature type="transmembrane region" description="Helical" evidence="7">
    <location>
        <begin position="381"/>
        <end position="400"/>
    </location>
</feature>
<evidence type="ECO:0000256" key="4">
    <source>
        <dbReference type="ARBA" id="ARBA00023136"/>
    </source>
</evidence>
<feature type="transmembrane region" description="Helical" evidence="7">
    <location>
        <begin position="406"/>
        <end position="425"/>
    </location>
</feature>
<evidence type="ECO:0000256" key="2">
    <source>
        <dbReference type="ARBA" id="ARBA00022692"/>
    </source>
</evidence>
<dbReference type="PANTHER" id="PTHR42718">
    <property type="entry name" value="MAJOR FACILITATOR SUPERFAMILY MULTIDRUG TRANSPORTER MFSC"/>
    <property type="match status" value="1"/>
</dbReference>
<dbReference type="PANTHER" id="PTHR42718:SF10">
    <property type="entry name" value="TRANSPORTER, PUTATIVE (AFU_ORTHOLOGUE AFUA_8G06760)-RELATED"/>
    <property type="match status" value="1"/>
</dbReference>
<evidence type="ECO:0000313" key="9">
    <source>
        <dbReference type="EMBL" id="KAH7150319.1"/>
    </source>
</evidence>
<feature type="transmembrane region" description="Helical" evidence="7">
    <location>
        <begin position="274"/>
        <end position="295"/>
    </location>
</feature>
<dbReference type="InterPro" id="IPR020846">
    <property type="entry name" value="MFS_dom"/>
</dbReference>
<evidence type="ECO:0000256" key="3">
    <source>
        <dbReference type="ARBA" id="ARBA00022989"/>
    </source>
</evidence>
<feature type="transmembrane region" description="Helical" evidence="7">
    <location>
        <begin position="356"/>
        <end position="374"/>
    </location>
</feature>
<feature type="transmembrane region" description="Helical" evidence="7">
    <location>
        <begin position="141"/>
        <end position="162"/>
    </location>
</feature>
<dbReference type="GO" id="GO:0016020">
    <property type="term" value="C:membrane"/>
    <property type="evidence" value="ECO:0007669"/>
    <property type="project" value="UniProtKB-SubCell"/>
</dbReference>
<evidence type="ECO:0000313" key="10">
    <source>
        <dbReference type="Proteomes" id="UP000717696"/>
    </source>
</evidence>
<dbReference type="Gene3D" id="1.20.1720.10">
    <property type="entry name" value="Multidrug resistance protein D"/>
    <property type="match status" value="1"/>
</dbReference>
<feature type="transmembrane region" description="Helical" evidence="7">
    <location>
        <begin position="206"/>
        <end position="225"/>
    </location>
</feature>
<feature type="transmembrane region" description="Helical" evidence="7">
    <location>
        <begin position="85"/>
        <end position="104"/>
    </location>
</feature>
<evidence type="ECO:0000256" key="6">
    <source>
        <dbReference type="SAM" id="MobiDB-lite"/>
    </source>
</evidence>
<dbReference type="Proteomes" id="UP000717696">
    <property type="component" value="Unassembled WGS sequence"/>
</dbReference>
<dbReference type="SUPFAM" id="SSF103473">
    <property type="entry name" value="MFS general substrate transporter"/>
    <property type="match status" value="1"/>
</dbReference>
<evidence type="ECO:0000256" key="5">
    <source>
        <dbReference type="ARBA" id="ARBA00023180"/>
    </source>
</evidence>
<comment type="subcellular location">
    <subcellularLocation>
        <location evidence="1">Membrane</location>
        <topology evidence="1">Multi-pass membrane protein</topology>
    </subcellularLocation>
</comment>
<feature type="transmembrane region" description="Helical" evidence="7">
    <location>
        <begin position="48"/>
        <end position="73"/>
    </location>
</feature>
<keyword evidence="10" id="KW-1185">Reference proteome</keyword>
<accession>A0A9P9J537</accession>
<evidence type="ECO:0000256" key="7">
    <source>
        <dbReference type="SAM" id="Phobius"/>
    </source>
</evidence>
<dbReference type="AlphaFoldDB" id="A0A9P9J537"/>
<dbReference type="OrthoDB" id="2130629at2759"/>
<feature type="transmembrane region" description="Helical" evidence="7">
    <location>
        <begin position="237"/>
        <end position="262"/>
    </location>
</feature>
<sequence length="523" mass="55419">MSLTQYELEPVSIRNDEAISEPVSSPEALQQSASSPSEPIPPSKRRSAALMATLTCASFLNTFNSGTLTVALPSIASDLDIPDSLLLWPASVYALGLSCALLLMGAVADVVGNRPVFLLGSVFYTATTLAVGLARSGAELIAFRALQGVAMALCMPTAVSVITRTFPSGKMRNVAFATFGGGSPLGFATGLVLGGVFVQVSGWRTAFYMAAGINAATTLLAWFTLPKTTPVADMRHHFVHGFDWVGVVSANACLAILSYIFAQITYSGSTMAKPYNIVLLIMAVLLIPFFVFWVGRQERLGRPAIISNSVWRKREFATVCVTVFLVWSWFNAFGYWTTLFFQVTQGHDALGAALRFLPMVTAGVLTNLAAGLLMDKVSAGWLVFVGGLLSAASPLLFAVQRPEWPYWAAGFPAMCLSVVSIDLLFNVSNLVITSSFPSKDQALAGGIFNTVTQLGNSVGPAITAMIASSVTHAKMGDEGTSEASATLEGYRSAFWACFGLAVVSVAISAVGMRKAGKVGMKKD</sequence>
<reference evidence="9" key="1">
    <citation type="journal article" date="2021" name="Nat. Commun.">
        <title>Genetic determinants of endophytism in the Arabidopsis root mycobiome.</title>
        <authorList>
            <person name="Mesny F."/>
            <person name="Miyauchi S."/>
            <person name="Thiergart T."/>
            <person name="Pickel B."/>
            <person name="Atanasova L."/>
            <person name="Karlsson M."/>
            <person name="Huettel B."/>
            <person name="Barry K.W."/>
            <person name="Haridas S."/>
            <person name="Chen C."/>
            <person name="Bauer D."/>
            <person name="Andreopoulos W."/>
            <person name="Pangilinan J."/>
            <person name="LaButti K."/>
            <person name="Riley R."/>
            <person name="Lipzen A."/>
            <person name="Clum A."/>
            <person name="Drula E."/>
            <person name="Henrissat B."/>
            <person name="Kohler A."/>
            <person name="Grigoriev I.V."/>
            <person name="Martin F.M."/>
            <person name="Hacquard S."/>
        </authorList>
    </citation>
    <scope>NUCLEOTIDE SEQUENCE</scope>
    <source>
        <strain evidence="9">MPI-CAGE-AT-0021</strain>
    </source>
</reference>
<dbReference type="Pfam" id="PF07690">
    <property type="entry name" value="MFS_1"/>
    <property type="match status" value="1"/>
</dbReference>
<evidence type="ECO:0000256" key="1">
    <source>
        <dbReference type="ARBA" id="ARBA00004141"/>
    </source>
</evidence>
<dbReference type="InterPro" id="IPR036259">
    <property type="entry name" value="MFS_trans_sf"/>
</dbReference>
<feature type="region of interest" description="Disordered" evidence="6">
    <location>
        <begin position="1"/>
        <end position="44"/>
    </location>
</feature>
<dbReference type="InterPro" id="IPR011701">
    <property type="entry name" value="MFS"/>
</dbReference>
<feature type="transmembrane region" description="Helical" evidence="7">
    <location>
        <begin position="493"/>
        <end position="512"/>
    </location>
</feature>
<dbReference type="Gene3D" id="1.20.1250.20">
    <property type="entry name" value="MFS general substrate transporter like domains"/>
    <property type="match status" value="1"/>
</dbReference>
<dbReference type="PROSITE" id="PS50850">
    <property type="entry name" value="MFS"/>
    <property type="match status" value="1"/>
</dbReference>
<comment type="caution">
    <text evidence="9">The sequence shown here is derived from an EMBL/GenBank/DDBJ whole genome shotgun (WGS) entry which is preliminary data.</text>
</comment>
<feature type="transmembrane region" description="Helical" evidence="7">
    <location>
        <begin position="116"/>
        <end position="135"/>
    </location>
</feature>
<name>A0A9P9J537_9HYPO</name>